<feature type="transmembrane region" description="Helical" evidence="6">
    <location>
        <begin position="248"/>
        <end position="267"/>
    </location>
</feature>
<feature type="transmembrane region" description="Helical" evidence="6">
    <location>
        <begin position="221"/>
        <end position="242"/>
    </location>
</feature>
<keyword evidence="2" id="KW-0813">Transport</keyword>
<keyword evidence="8" id="KW-1185">Reference proteome</keyword>
<feature type="transmembrane region" description="Helical" evidence="6">
    <location>
        <begin position="118"/>
        <end position="141"/>
    </location>
</feature>
<dbReference type="RefSeq" id="WP_377699356.1">
    <property type="nucleotide sequence ID" value="NZ_JBHLWE010000041.1"/>
</dbReference>
<keyword evidence="4 6" id="KW-1133">Transmembrane helix</keyword>
<evidence type="ECO:0000256" key="2">
    <source>
        <dbReference type="ARBA" id="ARBA00022448"/>
    </source>
</evidence>
<feature type="transmembrane region" description="Helical" evidence="6">
    <location>
        <begin position="94"/>
        <end position="112"/>
    </location>
</feature>
<accession>A0ABV6I671</accession>
<evidence type="ECO:0000313" key="8">
    <source>
        <dbReference type="Proteomes" id="UP001589799"/>
    </source>
</evidence>
<name>A0ABV6I671_9RHOB</name>
<feature type="transmembrane region" description="Helical" evidence="6">
    <location>
        <begin position="153"/>
        <end position="176"/>
    </location>
</feature>
<feature type="transmembrane region" description="Helical" evidence="6">
    <location>
        <begin position="21"/>
        <end position="41"/>
    </location>
</feature>
<evidence type="ECO:0000313" key="7">
    <source>
        <dbReference type="EMBL" id="MFC0341739.1"/>
    </source>
</evidence>
<feature type="transmembrane region" description="Helical" evidence="6">
    <location>
        <begin position="504"/>
        <end position="523"/>
    </location>
</feature>
<evidence type="ECO:0000256" key="1">
    <source>
        <dbReference type="ARBA" id="ARBA00004127"/>
    </source>
</evidence>
<feature type="transmembrane region" description="Helical" evidence="6">
    <location>
        <begin position="279"/>
        <end position="299"/>
    </location>
</feature>
<dbReference type="Gene3D" id="1.20.1250.20">
    <property type="entry name" value="MFS general substrate transporter like domains"/>
    <property type="match status" value="1"/>
</dbReference>
<evidence type="ECO:0000256" key="5">
    <source>
        <dbReference type="ARBA" id="ARBA00023136"/>
    </source>
</evidence>
<feature type="transmembrane region" description="Helical" evidence="6">
    <location>
        <begin position="384"/>
        <end position="404"/>
    </location>
</feature>
<feature type="transmembrane region" description="Helical" evidence="6">
    <location>
        <begin position="411"/>
        <end position="433"/>
    </location>
</feature>
<organism evidence="7 8">
    <name type="scientific">Paracoccus niistensis</name>
    <dbReference type="NCBI Taxonomy" id="632935"/>
    <lineage>
        <taxon>Bacteria</taxon>
        <taxon>Pseudomonadati</taxon>
        <taxon>Pseudomonadota</taxon>
        <taxon>Alphaproteobacteria</taxon>
        <taxon>Rhodobacterales</taxon>
        <taxon>Paracoccaceae</taxon>
        <taxon>Paracoccus</taxon>
    </lineage>
</organism>
<feature type="transmembrane region" description="Helical" evidence="6">
    <location>
        <begin position="182"/>
        <end position="200"/>
    </location>
</feature>
<evidence type="ECO:0000256" key="3">
    <source>
        <dbReference type="ARBA" id="ARBA00022692"/>
    </source>
</evidence>
<evidence type="ECO:0000256" key="4">
    <source>
        <dbReference type="ARBA" id="ARBA00022989"/>
    </source>
</evidence>
<dbReference type="SUPFAM" id="SSF103473">
    <property type="entry name" value="MFS general substrate transporter"/>
    <property type="match status" value="2"/>
</dbReference>
<gene>
    <name evidence="7" type="ORF">ACFFII_13300</name>
</gene>
<dbReference type="PANTHER" id="PTHR23501:SF191">
    <property type="entry name" value="VACUOLAR BASIC AMINO ACID TRANSPORTER 4"/>
    <property type="match status" value="1"/>
</dbReference>
<dbReference type="PANTHER" id="PTHR23501">
    <property type="entry name" value="MAJOR FACILITATOR SUPERFAMILY"/>
    <property type="match status" value="1"/>
</dbReference>
<comment type="subcellular location">
    <subcellularLocation>
        <location evidence="1">Endomembrane system</location>
        <topology evidence="1">Multi-pass membrane protein</topology>
    </subcellularLocation>
</comment>
<evidence type="ECO:0000256" key="6">
    <source>
        <dbReference type="SAM" id="Phobius"/>
    </source>
</evidence>
<proteinExistence type="predicted"/>
<dbReference type="Proteomes" id="UP001589799">
    <property type="component" value="Unassembled WGS sequence"/>
</dbReference>
<dbReference type="InterPro" id="IPR036259">
    <property type="entry name" value="MFS_trans_sf"/>
</dbReference>
<keyword evidence="5 6" id="KW-0472">Membrane</keyword>
<comment type="caution">
    <text evidence="7">The sequence shown here is derived from an EMBL/GenBank/DDBJ whole genome shotgun (WGS) entry which is preliminary data.</text>
</comment>
<keyword evidence="3 6" id="KW-0812">Transmembrane</keyword>
<feature type="transmembrane region" description="Helical" evidence="6">
    <location>
        <begin position="319"/>
        <end position="342"/>
    </location>
</feature>
<protein>
    <submittedName>
        <fullName evidence="7">MFS transporter</fullName>
    </submittedName>
</protein>
<dbReference type="EMBL" id="JBHLWE010000041">
    <property type="protein sequence ID" value="MFC0341739.1"/>
    <property type="molecule type" value="Genomic_DNA"/>
</dbReference>
<reference evidence="7 8" key="1">
    <citation type="submission" date="2024-09" db="EMBL/GenBank/DDBJ databases">
        <authorList>
            <person name="Sun Q."/>
            <person name="Mori K."/>
        </authorList>
    </citation>
    <scope>NUCLEOTIDE SEQUENCE [LARGE SCALE GENOMIC DNA]</scope>
    <source>
        <strain evidence="7 8">KCTC 22789</strain>
    </source>
</reference>
<sequence length="544" mass="57974">MRAAEGQGPAPVAPPAPPAMPLGRALAFVLAGAMLAMSQGLGQGFVSANVQQFAGGLGISATDASWLMAAYLVPRSSLPLMLTKIRTQFGLRRFAEVGIICYVTVAFGSVWIEDLRSAVVMQFLAGVTSAPLSTLAFLYFLEPLSREWKMRLGLPMALCLLMMGPSLARVISPALIGDGGLMRIHLLVLGMALVSLVLVYRLRLTPVPHEKVIRPMDLLSFGLIAFGFGGITVGAIMGPIHWWTATPWIGVLMAASVAAVTAALLIETHRASPLLDIRWLMSPAMLHLTGTLLLFRLLLSEQSTGAPRMFQVLGVAPGQMTTLFAVICIASLLGGLACVAWIKPGREPQFHFVALVLIAAGAWMDSHSTLDTRPEQMLVSQAMIGFAGMLFMPPAMMVGLMAALKKGPNYLLSFLIVFLSTQSIGGVIGGGLFNTLVNWRQAFHLQTLAEQIRATSAPVTAEIAQRITALAPQLPDMATRRAQAVAQIAQEASAQAYVMAYNDLYFVIFLASLAALAVLLLHVGRDRLSARLSPPSAPQSGSPA</sequence>
<feature type="transmembrane region" description="Helical" evidence="6">
    <location>
        <begin position="349"/>
        <end position="364"/>
    </location>
</feature>